<reference evidence="6 7" key="1">
    <citation type="submission" date="2018-05" db="EMBL/GenBank/DDBJ databases">
        <title>Complete Genome Sequence of Deinococcus sp. strain 17bor-2.</title>
        <authorList>
            <person name="Srinivasan S."/>
        </authorList>
    </citation>
    <scope>NUCLEOTIDE SEQUENCE [LARGE SCALE GENOMIC DNA]</scope>
    <source>
        <strain evidence="6 7">17bor-2</strain>
    </source>
</reference>
<dbReference type="RefSeq" id="WP_109826101.1">
    <property type="nucleotide sequence ID" value="NZ_CP029494.1"/>
</dbReference>
<protein>
    <recommendedName>
        <fullName evidence="5">HTH tetR-type domain-containing protein</fullName>
    </recommendedName>
</protein>
<dbReference type="PANTHER" id="PTHR30055">
    <property type="entry name" value="HTH-TYPE TRANSCRIPTIONAL REGULATOR RUTR"/>
    <property type="match status" value="1"/>
</dbReference>
<evidence type="ECO:0000256" key="1">
    <source>
        <dbReference type="ARBA" id="ARBA00023015"/>
    </source>
</evidence>
<dbReference type="InterPro" id="IPR050109">
    <property type="entry name" value="HTH-type_TetR-like_transc_reg"/>
</dbReference>
<keyword evidence="7" id="KW-1185">Reference proteome</keyword>
<dbReference type="PROSITE" id="PS50977">
    <property type="entry name" value="HTH_TETR_2"/>
    <property type="match status" value="1"/>
</dbReference>
<dbReference type="GO" id="GO:0000976">
    <property type="term" value="F:transcription cis-regulatory region binding"/>
    <property type="evidence" value="ECO:0007669"/>
    <property type="project" value="TreeGrafter"/>
</dbReference>
<keyword evidence="1" id="KW-0805">Transcription regulation</keyword>
<dbReference type="InterPro" id="IPR009057">
    <property type="entry name" value="Homeodomain-like_sf"/>
</dbReference>
<sequence>MTQTPRSVGRPRNAEHSELARQAALDLLQEQGYASISMEAVAERTGIAKQTLYRRWKHKRALILDAFAEQADKLPMLPTSVGPEEELQAFIRGTCRTLTGQCGRTNRALMAEALQSPEFLVEFRERHLTKRRRQLRGILERQRPGLEDQRLETLVDLILGPIWYRLLVQNAPLDEAFADVLAQQALATVAQT</sequence>
<organism evidence="6 7">
    <name type="scientific">Deinococcus irradiatisoli</name>
    <dbReference type="NCBI Taxonomy" id="2202254"/>
    <lineage>
        <taxon>Bacteria</taxon>
        <taxon>Thermotogati</taxon>
        <taxon>Deinococcota</taxon>
        <taxon>Deinococci</taxon>
        <taxon>Deinococcales</taxon>
        <taxon>Deinococcaceae</taxon>
        <taxon>Deinococcus</taxon>
    </lineage>
</organism>
<dbReference type="KEGG" id="dez:DKM44_05920"/>
<dbReference type="InterPro" id="IPR011075">
    <property type="entry name" value="TetR_C"/>
</dbReference>
<evidence type="ECO:0000256" key="4">
    <source>
        <dbReference type="PROSITE-ProRule" id="PRU00335"/>
    </source>
</evidence>
<dbReference type="Gene3D" id="1.10.357.10">
    <property type="entry name" value="Tetracycline Repressor, domain 2"/>
    <property type="match status" value="1"/>
</dbReference>
<evidence type="ECO:0000259" key="5">
    <source>
        <dbReference type="PROSITE" id="PS50977"/>
    </source>
</evidence>
<evidence type="ECO:0000313" key="6">
    <source>
        <dbReference type="EMBL" id="AWN22819.1"/>
    </source>
</evidence>
<evidence type="ECO:0000256" key="2">
    <source>
        <dbReference type="ARBA" id="ARBA00023125"/>
    </source>
</evidence>
<dbReference type="Pfam" id="PF16859">
    <property type="entry name" value="TetR_C_11"/>
    <property type="match status" value="1"/>
</dbReference>
<dbReference type="Pfam" id="PF00440">
    <property type="entry name" value="TetR_N"/>
    <property type="match status" value="1"/>
</dbReference>
<dbReference type="SUPFAM" id="SSF48498">
    <property type="entry name" value="Tetracyclin repressor-like, C-terminal domain"/>
    <property type="match status" value="1"/>
</dbReference>
<dbReference type="OrthoDB" id="9796019at2"/>
<dbReference type="EMBL" id="CP029494">
    <property type="protein sequence ID" value="AWN22819.1"/>
    <property type="molecule type" value="Genomic_DNA"/>
</dbReference>
<dbReference type="AlphaFoldDB" id="A0A2Z3JIN9"/>
<feature type="domain" description="HTH tetR-type" evidence="5">
    <location>
        <begin position="14"/>
        <end position="74"/>
    </location>
</feature>
<dbReference type="Proteomes" id="UP000245368">
    <property type="component" value="Chromosome"/>
</dbReference>
<gene>
    <name evidence="6" type="ORF">DKM44_05920</name>
</gene>
<evidence type="ECO:0000256" key="3">
    <source>
        <dbReference type="ARBA" id="ARBA00023163"/>
    </source>
</evidence>
<name>A0A2Z3JIN9_9DEIO</name>
<dbReference type="PRINTS" id="PR00455">
    <property type="entry name" value="HTHTETR"/>
</dbReference>
<dbReference type="GO" id="GO:0003700">
    <property type="term" value="F:DNA-binding transcription factor activity"/>
    <property type="evidence" value="ECO:0007669"/>
    <property type="project" value="TreeGrafter"/>
</dbReference>
<dbReference type="InterPro" id="IPR001647">
    <property type="entry name" value="HTH_TetR"/>
</dbReference>
<keyword evidence="2 4" id="KW-0238">DNA-binding</keyword>
<dbReference type="PANTHER" id="PTHR30055:SF148">
    <property type="entry name" value="TETR-FAMILY TRANSCRIPTIONAL REGULATOR"/>
    <property type="match status" value="1"/>
</dbReference>
<accession>A0A2Z3JIN9</accession>
<feature type="DNA-binding region" description="H-T-H motif" evidence="4">
    <location>
        <begin position="37"/>
        <end position="56"/>
    </location>
</feature>
<dbReference type="InterPro" id="IPR036271">
    <property type="entry name" value="Tet_transcr_reg_TetR-rel_C_sf"/>
</dbReference>
<dbReference type="SUPFAM" id="SSF46689">
    <property type="entry name" value="Homeodomain-like"/>
    <property type="match status" value="1"/>
</dbReference>
<keyword evidence="3" id="KW-0804">Transcription</keyword>
<dbReference type="Gene3D" id="1.10.10.60">
    <property type="entry name" value="Homeodomain-like"/>
    <property type="match status" value="1"/>
</dbReference>
<evidence type="ECO:0000313" key="7">
    <source>
        <dbReference type="Proteomes" id="UP000245368"/>
    </source>
</evidence>
<proteinExistence type="predicted"/>